<name>A0A061R1E8_9CHLO</name>
<reference evidence="1" key="1">
    <citation type="submission" date="2014-05" db="EMBL/GenBank/DDBJ databases">
        <title>The transcriptome of the halophilic microalga Tetraselmis sp. GSL018 isolated from the Great Salt Lake, Utah.</title>
        <authorList>
            <person name="Jinkerson R.E."/>
            <person name="D'Adamo S."/>
            <person name="Posewitz M.C."/>
        </authorList>
    </citation>
    <scope>NUCLEOTIDE SEQUENCE</scope>
    <source>
        <strain evidence="1">GSL018</strain>
    </source>
</reference>
<accession>A0A061R1E8</accession>
<proteinExistence type="predicted"/>
<gene>
    <name evidence="1" type="ORF">TSPGSL018_15240</name>
</gene>
<protein>
    <submittedName>
        <fullName evidence="1">Uncharacterized protein</fullName>
    </submittedName>
</protein>
<evidence type="ECO:0000313" key="1">
    <source>
        <dbReference type="EMBL" id="JAC65793.1"/>
    </source>
</evidence>
<dbReference type="AlphaFoldDB" id="A0A061R1E8"/>
<dbReference type="EMBL" id="GBEZ01020912">
    <property type="protein sequence ID" value="JAC65793.1"/>
    <property type="molecule type" value="Transcribed_RNA"/>
</dbReference>
<feature type="non-terminal residue" evidence="1">
    <location>
        <position position="1"/>
    </location>
</feature>
<sequence length="82" mass="9199">GFPKATIVQLLKNWYTVTDFYGFVRKGQVAADSAVLILLQGTSLRWGGALQLYFGVEVFVSLESAPRSETTPSWRESYANYM</sequence>
<organism evidence="1">
    <name type="scientific">Tetraselmis sp. GSL018</name>
    <dbReference type="NCBI Taxonomy" id="582737"/>
    <lineage>
        <taxon>Eukaryota</taxon>
        <taxon>Viridiplantae</taxon>
        <taxon>Chlorophyta</taxon>
        <taxon>core chlorophytes</taxon>
        <taxon>Chlorodendrophyceae</taxon>
        <taxon>Chlorodendrales</taxon>
        <taxon>Chlorodendraceae</taxon>
        <taxon>Tetraselmis</taxon>
    </lineage>
</organism>